<dbReference type="SUPFAM" id="SSF64288">
    <property type="entry name" value="Chorismate lyase-like"/>
    <property type="match status" value="1"/>
</dbReference>
<protein>
    <submittedName>
        <fullName evidence="5">GntR family transcriptional regulator</fullName>
    </submittedName>
</protein>
<sequence>MRPDSQIVTHLAPAPLYVQIKESIRARILDGTYKAHEQMPSESEMIKDYGVSRTTVRQALGDLQKEGLLFKVHGKGTFVSRPKAFQELARLQGFGEAMSSKGYETFSQLISVRELPVDSALAKKLLLDPNAMVSEFRRVRYLNREPISLDVTYLPLELGRRLIKEDLVSRDIFLILENDYDIPLGKADLQIEAVLADELLARLLKVAEGTPILRIERLTFTANGQPIDYEHLYYRGDAFQYRLSIERAHI</sequence>
<dbReference type="InterPro" id="IPR000524">
    <property type="entry name" value="Tscrpt_reg_HTH_GntR"/>
</dbReference>
<keyword evidence="6" id="KW-1185">Reference proteome</keyword>
<dbReference type="RefSeq" id="WP_341371165.1">
    <property type="nucleotide sequence ID" value="NZ_JBBPCO010000009.1"/>
</dbReference>
<evidence type="ECO:0000259" key="4">
    <source>
        <dbReference type="PROSITE" id="PS50949"/>
    </source>
</evidence>
<evidence type="ECO:0000313" key="6">
    <source>
        <dbReference type="Proteomes" id="UP001446205"/>
    </source>
</evidence>
<dbReference type="InterPro" id="IPR011663">
    <property type="entry name" value="UTRA"/>
</dbReference>
<dbReference type="Gene3D" id="3.40.1410.10">
    <property type="entry name" value="Chorismate lyase-like"/>
    <property type="match status" value="1"/>
</dbReference>
<keyword evidence="3" id="KW-0804">Transcription</keyword>
<evidence type="ECO:0000256" key="3">
    <source>
        <dbReference type="ARBA" id="ARBA00023163"/>
    </source>
</evidence>
<dbReference type="SMART" id="SM00866">
    <property type="entry name" value="UTRA"/>
    <property type="match status" value="1"/>
</dbReference>
<accession>A0ABU9DBK5</accession>
<gene>
    <name evidence="5" type="ORF">WOB96_10085</name>
</gene>
<dbReference type="Pfam" id="PF00392">
    <property type="entry name" value="GntR"/>
    <property type="match status" value="1"/>
</dbReference>
<dbReference type="PROSITE" id="PS50949">
    <property type="entry name" value="HTH_GNTR"/>
    <property type="match status" value="1"/>
</dbReference>
<dbReference type="InterPro" id="IPR036388">
    <property type="entry name" value="WH-like_DNA-bd_sf"/>
</dbReference>
<evidence type="ECO:0000256" key="2">
    <source>
        <dbReference type="ARBA" id="ARBA00023125"/>
    </source>
</evidence>
<dbReference type="PANTHER" id="PTHR44846:SF1">
    <property type="entry name" value="MANNOSYL-D-GLYCERATE TRANSPORT_METABOLISM SYSTEM REPRESSOR MNGR-RELATED"/>
    <property type="match status" value="1"/>
</dbReference>
<reference evidence="5 6" key="1">
    <citation type="submission" date="2024-04" db="EMBL/GenBank/DDBJ databases">
        <authorList>
            <person name="Abashina T."/>
            <person name="Shaikin A."/>
        </authorList>
    </citation>
    <scope>NUCLEOTIDE SEQUENCE [LARGE SCALE GENOMIC DNA]</scope>
    <source>
        <strain evidence="5 6">AAFK</strain>
    </source>
</reference>
<name>A0ABU9DBK5_9PROT</name>
<dbReference type="InterPro" id="IPR028978">
    <property type="entry name" value="Chorismate_lyase_/UTRA_dom_sf"/>
</dbReference>
<dbReference type="InterPro" id="IPR050679">
    <property type="entry name" value="Bact_HTH_transcr_reg"/>
</dbReference>
<dbReference type="CDD" id="cd07377">
    <property type="entry name" value="WHTH_GntR"/>
    <property type="match status" value="1"/>
</dbReference>
<dbReference type="Pfam" id="PF07702">
    <property type="entry name" value="UTRA"/>
    <property type="match status" value="1"/>
</dbReference>
<proteinExistence type="predicted"/>
<dbReference type="Gene3D" id="1.10.10.10">
    <property type="entry name" value="Winged helix-like DNA-binding domain superfamily/Winged helix DNA-binding domain"/>
    <property type="match status" value="1"/>
</dbReference>
<dbReference type="Proteomes" id="UP001446205">
    <property type="component" value="Unassembled WGS sequence"/>
</dbReference>
<dbReference type="EMBL" id="JBBPCO010000009">
    <property type="protein sequence ID" value="MEK8090108.1"/>
    <property type="molecule type" value="Genomic_DNA"/>
</dbReference>
<evidence type="ECO:0000256" key="1">
    <source>
        <dbReference type="ARBA" id="ARBA00023015"/>
    </source>
</evidence>
<dbReference type="PANTHER" id="PTHR44846">
    <property type="entry name" value="MANNOSYL-D-GLYCERATE TRANSPORT/METABOLISM SYSTEM REPRESSOR MNGR-RELATED"/>
    <property type="match status" value="1"/>
</dbReference>
<dbReference type="SMART" id="SM00345">
    <property type="entry name" value="HTH_GNTR"/>
    <property type="match status" value="1"/>
</dbReference>
<dbReference type="PRINTS" id="PR00035">
    <property type="entry name" value="HTHGNTR"/>
</dbReference>
<organism evidence="5 6">
    <name type="scientific">Thermithiobacillus plumbiphilus</name>
    <dbReference type="NCBI Taxonomy" id="1729899"/>
    <lineage>
        <taxon>Bacteria</taxon>
        <taxon>Pseudomonadati</taxon>
        <taxon>Pseudomonadota</taxon>
        <taxon>Acidithiobacillia</taxon>
        <taxon>Acidithiobacillales</taxon>
        <taxon>Thermithiobacillaceae</taxon>
        <taxon>Thermithiobacillus</taxon>
    </lineage>
</organism>
<comment type="caution">
    <text evidence="5">The sequence shown here is derived from an EMBL/GenBank/DDBJ whole genome shotgun (WGS) entry which is preliminary data.</text>
</comment>
<evidence type="ECO:0000313" key="5">
    <source>
        <dbReference type="EMBL" id="MEK8090108.1"/>
    </source>
</evidence>
<dbReference type="InterPro" id="IPR036390">
    <property type="entry name" value="WH_DNA-bd_sf"/>
</dbReference>
<keyword evidence="2" id="KW-0238">DNA-binding</keyword>
<dbReference type="SUPFAM" id="SSF46785">
    <property type="entry name" value="Winged helix' DNA-binding domain"/>
    <property type="match status" value="1"/>
</dbReference>
<feature type="domain" description="HTH gntR-type" evidence="4">
    <location>
        <begin position="14"/>
        <end position="82"/>
    </location>
</feature>
<keyword evidence="1" id="KW-0805">Transcription regulation</keyword>